<protein>
    <submittedName>
        <fullName evidence="7">Cation/h+ exchanger</fullName>
    </submittedName>
</protein>
<gene>
    <name evidence="7" type="ORF">Tpal_2421</name>
</gene>
<dbReference type="PANTHER" id="PTHR31102:SF1">
    <property type="entry name" value="CATION_H+ EXCHANGER DOMAIN-CONTAINING PROTEIN"/>
    <property type="match status" value="1"/>
</dbReference>
<dbReference type="InterPro" id="IPR051843">
    <property type="entry name" value="CPA1_transporter"/>
</dbReference>
<dbReference type="GO" id="GO:1902600">
    <property type="term" value="P:proton transmembrane transport"/>
    <property type="evidence" value="ECO:0007669"/>
    <property type="project" value="InterPro"/>
</dbReference>
<evidence type="ECO:0000256" key="5">
    <source>
        <dbReference type="SAM" id="Phobius"/>
    </source>
</evidence>
<feature type="transmembrane region" description="Helical" evidence="5">
    <location>
        <begin position="84"/>
        <end position="103"/>
    </location>
</feature>
<dbReference type="Gene3D" id="1.20.1530.20">
    <property type="match status" value="1"/>
</dbReference>
<evidence type="ECO:0000256" key="2">
    <source>
        <dbReference type="ARBA" id="ARBA00022692"/>
    </source>
</evidence>
<dbReference type="OrthoDB" id="9790604at2"/>
<feature type="domain" description="Cation/H+ exchanger transmembrane" evidence="6">
    <location>
        <begin position="10"/>
        <end position="377"/>
    </location>
</feature>
<evidence type="ECO:0000256" key="4">
    <source>
        <dbReference type="ARBA" id="ARBA00023136"/>
    </source>
</evidence>
<dbReference type="Proteomes" id="UP000242754">
    <property type="component" value="Unassembled WGS sequence"/>
</dbReference>
<dbReference type="GO" id="GO:0016020">
    <property type="term" value="C:membrane"/>
    <property type="evidence" value="ECO:0007669"/>
    <property type="project" value="UniProtKB-SubCell"/>
</dbReference>
<feature type="transmembrane region" description="Helical" evidence="5">
    <location>
        <begin position="270"/>
        <end position="291"/>
    </location>
</feature>
<proteinExistence type="predicted"/>
<dbReference type="InterPro" id="IPR006153">
    <property type="entry name" value="Cation/H_exchanger_TM"/>
</dbReference>
<feature type="transmembrane region" description="Helical" evidence="5">
    <location>
        <begin position="297"/>
        <end position="320"/>
    </location>
</feature>
<feature type="transmembrane region" description="Helical" evidence="5">
    <location>
        <begin position="30"/>
        <end position="52"/>
    </location>
</feature>
<evidence type="ECO:0000313" key="7">
    <source>
        <dbReference type="EMBL" id="CZQ99795.1"/>
    </source>
</evidence>
<organism evidence="7 8">
    <name type="scientific">Trichococcus palustris</name>
    <dbReference type="NCBI Taxonomy" id="140314"/>
    <lineage>
        <taxon>Bacteria</taxon>
        <taxon>Bacillati</taxon>
        <taxon>Bacillota</taxon>
        <taxon>Bacilli</taxon>
        <taxon>Lactobacillales</taxon>
        <taxon>Carnobacteriaceae</taxon>
        <taxon>Trichococcus</taxon>
    </lineage>
</organism>
<accession>A0A143YXA5</accession>
<name>A0A143YXA5_9LACT</name>
<keyword evidence="3 5" id="KW-1133">Transmembrane helix</keyword>
<feature type="transmembrane region" description="Helical" evidence="5">
    <location>
        <begin position="360"/>
        <end position="381"/>
    </location>
</feature>
<evidence type="ECO:0000259" key="6">
    <source>
        <dbReference type="Pfam" id="PF00999"/>
    </source>
</evidence>
<dbReference type="AlphaFoldDB" id="A0A143YXA5"/>
<keyword evidence="2 5" id="KW-0812">Transmembrane</keyword>
<evidence type="ECO:0000313" key="8">
    <source>
        <dbReference type="Proteomes" id="UP000242754"/>
    </source>
</evidence>
<dbReference type="GO" id="GO:0015297">
    <property type="term" value="F:antiporter activity"/>
    <property type="evidence" value="ECO:0007669"/>
    <property type="project" value="InterPro"/>
</dbReference>
<evidence type="ECO:0000256" key="1">
    <source>
        <dbReference type="ARBA" id="ARBA00004141"/>
    </source>
</evidence>
<dbReference type="Pfam" id="PF00999">
    <property type="entry name" value="Na_H_Exchanger"/>
    <property type="match status" value="1"/>
</dbReference>
<sequence>MIFSLALLLIVGFLLSSLFARFQLPGLLGLILTGILLGPYALNLLSPDLLAISADIRKMALIIILVRAGLTLDLRNLKKNGRPAFLMTFLPATFEILAVLFLAPKLLGITFLEAAILGAVLASVSPAIVGQRMILLIENGYGKAKGIPQIILAGVSMDDVYVVVLFTAFMGIYTGSGFQAITLLSMPVSIALGLLGGLLVGLALISLFQYFHIRDTMKVLLILSACFLLASSEDSFAKYIPFSGLLAVVAVGATLFRQRPVLSKRLNGKFAKIWAGAEIFLFVLVGATVDITALGDAGFAAVLLIFGALLFRIIAVFLAISGTNLNAKERVFTAFAYTPKAAVQAAIGSIPLAAGVDAGGIILMVAVLAIILTAPIGATFIDRSYRKLLTKDAIT</sequence>
<feature type="transmembrane region" description="Helical" evidence="5">
    <location>
        <begin position="109"/>
        <end position="129"/>
    </location>
</feature>
<comment type="subcellular location">
    <subcellularLocation>
        <location evidence="1">Membrane</location>
        <topology evidence="1">Multi-pass membrane protein</topology>
    </subcellularLocation>
</comment>
<feature type="transmembrane region" description="Helical" evidence="5">
    <location>
        <begin position="332"/>
        <end position="354"/>
    </location>
</feature>
<dbReference type="EMBL" id="FJNE01000008">
    <property type="protein sequence ID" value="CZQ99795.1"/>
    <property type="molecule type" value="Genomic_DNA"/>
</dbReference>
<dbReference type="PANTHER" id="PTHR31102">
    <property type="match status" value="1"/>
</dbReference>
<keyword evidence="8" id="KW-1185">Reference proteome</keyword>
<dbReference type="InterPro" id="IPR038770">
    <property type="entry name" value="Na+/solute_symporter_sf"/>
</dbReference>
<evidence type="ECO:0000256" key="3">
    <source>
        <dbReference type="ARBA" id="ARBA00022989"/>
    </source>
</evidence>
<keyword evidence="4 5" id="KW-0472">Membrane</keyword>
<reference evidence="7 8" key="1">
    <citation type="submission" date="2016-02" db="EMBL/GenBank/DDBJ databases">
        <authorList>
            <person name="Wen L."/>
            <person name="He K."/>
            <person name="Yang H."/>
        </authorList>
    </citation>
    <scope>NUCLEOTIDE SEQUENCE [LARGE SCALE GENOMIC DNA]</scope>
    <source>
        <strain evidence="7">Trichococcus palustris</strain>
    </source>
</reference>
<feature type="transmembrane region" description="Helical" evidence="5">
    <location>
        <begin position="150"/>
        <end position="174"/>
    </location>
</feature>
<feature type="transmembrane region" description="Helical" evidence="5">
    <location>
        <begin position="180"/>
        <end position="205"/>
    </location>
</feature>